<evidence type="ECO:0000313" key="2">
    <source>
        <dbReference type="EMBL" id="KAK8965352.1"/>
    </source>
</evidence>
<dbReference type="Proteomes" id="UP001412067">
    <property type="component" value="Unassembled WGS sequence"/>
</dbReference>
<evidence type="ECO:0000256" key="1">
    <source>
        <dbReference type="SAM" id="MobiDB-lite"/>
    </source>
</evidence>
<gene>
    <name evidence="2" type="ORF">KSP40_PGU022376</name>
</gene>
<protein>
    <submittedName>
        <fullName evidence="2">Uncharacterized protein</fullName>
    </submittedName>
</protein>
<comment type="caution">
    <text evidence="2">The sequence shown here is derived from an EMBL/GenBank/DDBJ whole genome shotgun (WGS) entry which is preliminary data.</text>
</comment>
<proteinExistence type="predicted"/>
<reference evidence="2 3" key="1">
    <citation type="journal article" date="2022" name="Nat. Plants">
        <title>Genomes of leafy and leafless Platanthera orchids illuminate the evolution of mycoheterotrophy.</title>
        <authorList>
            <person name="Li M.H."/>
            <person name="Liu K.W."/>
            <person name="Li Z."/>
            <person name="Lu H.C."/>
            <person name="Ye Q.L."/>
            <person name="Zhang D."/>
            <person name="Wang J.Y."/>
            <person name="Li Y.F."/>
            <person name="Zhong Z.M."/>
            <person name="Liu X."/>
            <person name="Yu X."/>
            <person name="Liu D.K."/>
            <person name="Tu X.D."/>
            <person name="Liu B."/>
            <person name="Hao Y."/>
            <person name="Liao X.Y."/>
            <person name="Jiang Y.T."/>
            <person name="Sun W.H."/>
            <person name="Chen J."/>
            <person name="Chen Y.Q."/>
            <person name="Ai Y."/>
            <person name="Zhai J.W."/>
            <person name="Wu S.S."/>
            <person name="Zhou Z."/>
            <person name="Hsiao Y.Y."/>
            <person name="Wu W.L."/>
            <person name="Chen Y.Y."/>
            <person name="Lin Y.F."/>
            <person name="Hsu J.L."/>
            <person name="Li C.Y."/>
            <person name="Wang Z.W."/>
            <person name="Zhao X."/>
            <person name="Zhong W.Y."/>
            <person name="Ma X.K."/>
            <person name="Ma L."/>
            <person name="Huang J."/>
            <person name="Chen G.Z."/>
            <person name="Huang M.Z."/>
            <person name="Huang L."/>
            <person name="Peng D.H."/>
            <person name="Luo Y.B."/>
            <person name="Zou S.Q."/>
            <person name="Chen S.P."/>
            <person name="Lan S."/>
            <person name="Tsai W.C."/>
            <person name="Van de Peer Y."/>
            <person name="Liu Z.J."/>
        </authorList>
    </citation>
    <scope>NUCLEOTIDE SEQUENCE [LARGE SCALE GENOMIC DNA]</scope>
    <source>
        <strain evidence="2">Lor288</strain>
    </source>
</reference>
<sequence>MALPSPYSGVSSLAFVIQQWMDDGEGKVDTSGGGRRKQQGRWDCRRRRDGEVVGIWNSGSDGTVELSVGGRIMFVGSHRG</sequence>
<evidence type="ECO:0000313" key="3">
    <source>
        <dbReference type="Proteomes" id="UP001412067"/>
    </source>
</evidence>
<organism evidence="2 3">
    <name type="scientific">Platanthera guangdongensis</name>
    <dbReference type="NCBI Taxonomy" id="2320717"/>
    <lineage>
        <taxon>Eukaryota</taxon>
        <taxon>Viridiplantae</taxon>
        <taxon>Streptophyta</taxon>
        <taxon>Embryophyta</taxon>
        <taxon>Tracheophyta</taxon>
        <taxon>Spermatophyta</taxon>
        <taxon>Magnoliopsida</taxon>
        <taxon>Liliopsida</taxon>
        <taxon>Asparagales</taxon>
        <taxon>Orchidaceae</taxon>
        <taxon>Orchidoideae</taxon>
        <taxon>Orchideae</taxon>
        <taxon>Orchidinae</taxon>
        <taxon>Platanthera</taxon>
    </lineage>
</organism>
<dbReference type="EMBL" id="JBBWWR010000006">
    <property type="protein sequence ID" value="KAK8965352.1"/>
    <property type="molecule type" value="Genomic_DNA"/>
</dbReference>
<accession>A0ABR2MMK5</accession>
<feature type="region of interest" description="Disordered" evidence="1">
    <location>
        <begin position="25"/>
        <end position="44"/>
    </location>
</feature>
<keyword evidence="3" id="KW-1185">Reference proteome</keyword>
<name>A0ABR2MMK5_9ASPA</name>